<evidence type="ECO:0000313" key="4">
    <source>
        <dbReference type="EMBL" id="KAK0672433.1"/>
    </source>
</evidence>
<organism evidence="4 5">
    <name type="scientific">Cercophora samala</name>
    <dbReference type="NCBI Taxonomy" id="330535"/>
    <lineage>
        <taxon>Eukaryota</taxon>
        <taxon>Fungi</taxon>
        <taxon>Dikarya</taxon>
        <taxon>Ascomycota</taxon>
        <taxon>Pezizomycotina</taxon>
        <taxon>Sordariomycetes</taxon>
        <taxon>Sordariomycetidae</taxon>
        <taxon>Sordariales</taxon>
        <taxon>Lasiosphaeriaceae</taxon>
        <taxon>Cercophora</taxon>
    </lineage>
</organism>
<dbReference type="Gene3D" id="2.120.10.70">
    <property type="entry name" value="Fucose-specific lectin"/>
    <property type="match status" value="1"/>
</dbReference>
<keyword evidence="2" id="KW-1133">Transmembrane helix</keyword>
<dbReference type="Proteomes" id="UP001174997">
    <property type="component" value="Unassembled WGS sequence"/>
</dbReference>
<keyword evidence="3" id="KW-0732">Signal</keyword>
<evidence type="ECO:0000256" key="1">
    <source>
        <dbReference type="SAM" id="MobiDB-lite"/>
    </source>
</evidence>
<evidence type="ECO:0000256" key="3">
    <source>
        <dbReference type="SAM" id="SignalP"/>
    </source>
</evidence>
<keyword evidence="5" id="KW-1185">Reference proteome</keyword>
<dbReference type="EMBL" id="JAULSY010000013">
    <property type="protein sequence ID" value="KAK0672433.1"/>
    <property type="molecule type" value="Genomic_DNA"/>
</dbReference>
<keyword evidence="2" id="KW-0472">Membrane</keyword>
<feature type="transmembrane region" description="Helical" evidence="2">
    <location>
        <begin position="395"/>
        <end position="416"/>
    </location>
</feature>
<sequence>MTRTSDERWHLRHWLLLFSLPTPSLCGSMAAWWTDLGPSFVLQNASTGLLTYSLCHSNGTPIYPQDPPVALRTTYAPKKGTALAATGWYDQIGSTWASVFYQNNNDDIVNAVYKCDNRTGLYGQQESNVISDRRGTPNPHTNSGLSVTLLGEQEGYRVFYHDRSKALQSLQFKSTDGWSYGSPVSSNTNRSSMEIHSQFSGVRNVTVVTPRDAQNMETARLNVDSTYFIDTFPTPLKGGLNNTSASNRTSFPYDSSRAPSFELEAWNGNPKAIGIAIDTDTTRHIFYIGTDRAVHWIAAFVSASVEGGFRAQASQNTEVWPLADESNSDFMIASHIESSSIRLYYVSGGRIIETKYRDGNWDRATPVETANTTIIVDEGAGMGDAGLATGAKAGIGVGVSVGVLLVGAAAAAFWILRKKKSTPVDEEATAATDSVAAPVQPMSETGSQGAPSLAAGVARTGSGLSADKWDAEAKDKSLTPPPRELESPNLASELPEINDRNELPTKHHVTELP</sequence>
<feature type="compositionally biased region" description="Basic and acidic residues" evidence="1">
    <location>
        <begin position="467"/>
        <end position="477"/>
    </location>
</feature>
<proteinExistence type="predicted"/>
<feature type="region of interest" description="Disordered" evidence="1">
    <location>
        <begin position="427"/>
        <end position="513"/>
    </location>
</feature>
<name>A0AA39ZK23_9PEZI</name>
<feature type="compositionally biased region" description="Basic and acidic residues" evidence="1">
    <location>
        <begin position="497"/>
        <end position="513"/>
    </location>
</feature>
<accession>A0AA39ZK23</accession>
<feature type="signal peptide" evidence="3">
    <location>
        <begin position="1"/>
        <end position="26"/>
    </location>
</feature>
<evidence type="ECO:0000313" key="5">
    <source>
        <dbReference type="Proteomes" id="UP001174997"/>
    </source>
</evidence>
<feature type="chain" id="PRO_5041436684" description="Fucose-specific lectin" evidence="3">
    <location>
        <begin position="27"/>
        <end position="513"/>
    </location>
</feature>
<gene>
    <name evidence="4" type="ORF">QBC41DRAFT_25102</name>
</gene>
<reference evidence="4" key="1">
    <citation type="submission" date="2023-06" db="EMBL/GenBank/DDBJ databases">
        <title>Genome-scale phylogeny and comparative genomics of the fungal order Sordariales.</title>
        <authorList>
            <consortium name="Lawrence Berkeley National Laboratory"/>
            <person name="Hensen N."/>
            <person name="Bonometti L."/>
            <person name="Westerberg I."/>
            <person name="Brannstrom I.O."/>
            <person name="Guillou S."/>
            <person name="Cros-Aarteil S."/>
            <person name="Calhoun S."/>
            <person name="Haridas S."/>
            <person name="Kuo A."/>
            <person name="Mondo S."/>
            <person name="Pangilinan J."/>
            <person name="Riley R."/>
            <person name="Labutti K."/>
            <person name="Andreopoulos B."/>
            <person name="Lipzen A."/>
            <person name="Chen C."/>
            <person name="Yanf M."/>
            <person name="Daum C."/>
            <person name="Ng V."/>
            <person name="Clum A."/>
            <person name="Steindorff A."/>
            <person name="Ohm R."/>
            <person name="Martin F."/>
            <person name="Silar P."/>
            <person name="Natvig D."/>
            <person name="Lalanne C."/>
            <person name="Gautier V."/>
            <person name="Ament-Velasquez S.L."/>
            <person name="Kruys A."/>
            <person name="Hutchinson M.I."/>
            <person name="Powell A.J."/>
            <person name="Barry K."/>
            <person name="Miller A.N."/>
            <person name="Grigoriev I.V."/>
            <person name="Debuchy R."/>
            <person name="Gladieux P."/>
            <person name="Thoren M.H."/>
            <person name="Johannesson H."/>
        </authorList>
    </citation>
    <scope>NUCLEOTIDE SEQUENCE</scope>
    <source>
        <strain evidence="4">CBS 307.81</strain>
    </source>
</reference>
<keyword evidence="2" id="KW-0812">Transmembrane</keyword>
<comment type="caution">
    <text evidence="4">The sequence shown here is derived from an EMBL/GenBank/DDBJ whole genome shotgun (WGS) entry which is preliminary data.</text>
</comment>
<dbReference type="AlphaFoldDB" id="A0AA39ZK23"/>
<evidence type="ECO:0000256" key="2">
    <source>
        <dbReference type="SAM" id="Phobius"/>
    </source>
</evidence>
<dbReference type="SUPFAM" id="SSF89372">
    <property type="entry name" value="Fucose-specific lectin"/>
    <property type="match status" value="1"/>
</dbReference>
<protein>
    <recommendedName>
        <fullName evidence="6">Fucose-specific lectin</fullName>
    </recommendedName>
</protein>
<evidence type="ECO:0008006" key="6">
    <source>
        <dbReference type="Google" id="ProtNLM"/>
    </source>
</evidence>